<name>E3GJX7_9FIRM</name>
<evidence type="ECO:0000313" key="2">
    <source>
        <dbReference type="EMBL" id="ADO36139.1"/>
    </source>
</evidence>
<protein>
    <submittedName>
        <fullName evidence="2">Uncharacterized protein</fullName>
    </submittedName>
</protein>
<evidence type="ECO:0000313" key="3">
    <source>
        <dbReference type="Proteomes" id="UP000006873"/>
    </source>
</evidence>
<keyword evidence="3" id="KW-1185">Reference proteome</keyword>
<gene>
    <name evidence="2" type="ordered locus">ELI_1151</name>
</gene>
<keyword evidence="1" id="KW-1133">Transmembrane helix</keyword>
<dbReference type="KEGG" id="elm:ELI_1151"/>
<dbReference type="EMBL" id="CP002273">
    <property type="protein sequence ID" value="ADO36139.1"/>
    <property type="molecule type" value="Genomic_DNA"/>
</dbReference>
<reference evidence="2 3" key="2">
    <citation type="journal article" date="2011" name="J. Bacteriol.">
        <title>Complete genome sequence of a carbon monoxide-utilizing acetogen, Eubacterium limosum KIST612.</title>
        <authorList>
            <person name="Roh H."/>
            <person name="Ko H.J."/>
            <person name="Kim D."/>
            <person name="Choi D.G."/>
            <person name="Park S."/>
            <person name="Kim S."/>
            <person name="Chang I.S."/>
            <person name="Choi I.G."/>
        </authorList>
    </citation>
    <scope>NUCLEOTIDE SEQUENCE [LARGE SCALE GENOMIC DNA]</scope>
    <source>
        <strain evidence="2 3">KIST612</strain>
    </source>
</reference>
<dbReference type="Proteomes" id="UP000006873">
    <property type="component" value="Chromosome"/>
</dbReference>
<dbReference type="HOGENOM" id="CLU_2699184_0_0_9"/>
<organism evidence="2 3">
    <name type="scientific">Eubacterium callanderi</name>
    <dbReference type="NCBI Taxonomy" id="53442"/>
    <lineage>
        <taxon>Bacteria</taxon>
        <taxon>Bacillati</taxon>
        <taxon>Bacillota</taxon>
        <taxon>Clostridia</taxon>
        <taxon>Eubacteriales</taxon>
        <taxon>Eubacteriaceae</taxon>
        <taxon>Eubacterium</taxon>
    </lineage>
</organism>
<dbReference type="eggNOG" id="ENOG50342GQ">
    <property type="taxonomic scope" value="Bacteria"/>
</dbReference>
<accession>E3GJX7</accession>
<proteinExistence type="predicted"/>
<feature type="transmembrane region" description="Helical" evidence="1">
    <location>
        <begin position="27"/>
        <end position="50"/>
    </location>
</feature>
<sequence>MAIRRLNTTIQPMNDKLSALVSADLSSSIYCLFLGGIVATGALSSATFYIPATIGIVNDVMSRTSHTITPCVP</sequence>
<evidence type="ECO:0000256" key="1">
    <source>
        <dbReference type="SAM" id="Phobius"/>
    </source>
</evidence>
<reference key="1">
    <citation type="submission" date="2010-09" db="EMBL/GenBank/DDBJ databases">
        <authorList>
            <person name="Roh H."/>
            <person name="Ko H.-J."/>
            <person name="Kim D."/>
            <person name="Choi D.G."/>
            <person name="Park S."/>
            <person name="Kim S."/>
            <person name="Kim K.H."/>
            <person name="Chang I.S."/>
            <person name="Choi I.-G."/>
        </authorList>
    </citation>
    <scope>NUCLEOTIDE SEQUENCE</scope>
    <source>
        <strain>KIST612</strain>
    </source>
</reference>
<dbReference type="AlphaFoldDB" id="E3GJX7"/>
<keyword evidence="1" id="KW-0812">Transmembrane</keyword>
<keyword evidence="1" id="KW-0472">Membrane</keyword>